<dbReference type="GO" id="GO:0008270">
    <property type="term" value="F:zinc ion binding"/>
    <property type="evidence" value="ECO:0007669"/>
    <property type="project" value="UniProtKB-KW"/>
</dbReference>
<dbReference type="InterPro" id="IPR013087">
    <property type="entry name" value="Znf_C2H2_type"/>
</dbReference>
<evidence type="ECO:0000256" key="1">
    <source>
        <dbReference type="PROSITE-ProRule" id="PRU00042"/>
    </source>
</evidence>
<evidence type="ECO:0000256" key="2">
    <source>
        <dbReference type="SAM" id="MobiDB-lite"/>
    </source>
</evidence>
<reference evidence="4" key="1">
    <citation type="submission" date="2020-10" db="EMBL/GenBank/DDBJ databases">
        <title>Chromosome-scale genome assembly of the Allis shad, Alosa alosa.</title>
        <authorList>
            <person name="Margot Z."/>
            <person name="Christophe K."/>
            <person name="Cabau C."/>
            <person name="Louis A."/>
            <person name="Berthelot C."/>
            <person name="Parey E."/>
            <person name="Roest Crollius H."/>
            <person name="Montfort J."/>
            <person name="Robinson-Rechavi M."/>
            <person name="Bucao C."/>
            <person name="Bouchez O."/>
            <person name="Gislard M."/>
            <person name="Lluch J."/>
            <person name="Milhes M."/>
            <person name="Lampietro C."/>
            <person name="Lopez Roques C."/>
            <person name="Donnadieu C."/>
            <person name="Braasch I."/>
            <person name="Desvignes T."/>
            <person name="Postlethwait J."/>
            <person name="Bobe J."/>
            <person name="Guiguen Y."/>
        </authorList>
    </citation>
    <scope>NUCLEOTIDE SEQUENCE</scope>
    <source>
        <strain evidence="4">M-15738</strain>
        <tissue evidence="4">Blood</tissue>
    </source>
</reference>
<feature type="region of interest" description="Disordered" evidence="2">
    <location>
        <begin position="65"/>
        <end position="90"/>
    </location>
</feature>
<evidence type="ECO:0000313" key="5">
    <source>
        <dbReference type="Proteomes" id="UP000823561"/>
    </source>
</evidence>
<keyword evidence="1" id="KW-0863">Zinc-finger</keyword>
<keyword evidence="5" id="KW-1185">Reference proteome</keyword>
<dbReference type="Proteomes" id="UP000823561">
    <property type="component" value="Chromosome 7"/>
</dbReference>
<gene>
    <name evidence="4" type="ORF">AALO_G00090060</name>
</gene>
<keyword evidence="1" id="KW-0862">Zinc</keyword>
<protein>
    <recommendedName>
        <fullName evidence="3">C2H2-type domain-containing protein</fullName>
    </recommendedName>
</protein>
<accession>A0AAV6GVC1</accession>
<feature type="domain" description="C2H2-type" evidence="3">
    <location>
        <begin position="136"/>
        <end position="164"/>
    </location>
</feature>
<evidence type="ECO:0000259" key="3">
    <source>
        <dbReference type="PROSITE" id="PS50157"/>
    </source>
</evidence>
<dbReference type="EMBL" id="JADWDJ010000007">
    <property type="protein sequence ID" value="KAG5277670.1"/>
    <property type="molecule type" value="Genomic_DNA"/>
</dbReference>
<name>A0AAV6GVC1_9TELE</name>
<sequence length="188" mass="21179">MNRSKEEDVFSRISIQQEVGIWPPYLLALATGSAEMDLSPTDPESLVQLKRVSVVLVDCCRTQEQRGRNRENNTDAEQSKSPMDLSPTDPESLVQLKKVSVVLVDCCRTQEQRGRNRENNTDAEQSKSQVTASQVFTCSLCPCSYTAQLYLHKHIKRSHTDEYVLQLRSGEIRPETLAPSSFTLGENC</sequence>
<dbReference type="PROSITE" id="PS50157">
    <property type="entry name" value="ZINC_FINGER_C2H2_2"/>
    <property type="match status" value="1"/>
</dbReference>
<evidence type="ECO:0000313" key="4">
    <source>
        <dbReference type="EMBL" id="KAG5277670.1"/>
    </source>
</evidence>
<proteinExistence type="predicted"/>
<dbReference type="AlphaFoldDB" id="A0AAV6GVC1"/>
<dbReference type="PROSITE" id="PS00028">
    <property type="entry name" value="ZINC_FINGER_C2H2_1"/>
    <property type="match status" value="1"/>
</dbReference>
<comment type="caution">
    <text evidence="4">The sequence shown here is derived from an EMBL/GenBank/DDBJ whole genome shotgun (WGS) entry which is preliminary data.</text>
</comment>
<keyword evidence="1" id="KW-0479">Metal-binding</keyword>
<organism evidence="4 5">
    <name type="scientific">Alosa alosa</name>
    <name type="common">allis shad</name>
    <dbReference type="NCBI Taxonomy" id="278164"/>
    <lineage>
        <taxon>Eukaryota</taxon>
        <taxon>Metazoa</taxon>
        <taxon>Chordata</taxon>
        <taxon>Craniata</taxon>
        <taxon>Vertebrata</taxon>
        <taxon>Euteleostomi</taxon>
        <taxon>Actinopterygii</taxon>
        <taxon>Neopterygii</taxon>
        <taxon>Teleostei</taxon>
        <taxon>Clupei</taxon>
        <taxon>Clupeiformes</taxon>
        <taxon>Clupeoidei</taxon>
        <taxon>Clupeidae</taxon>
        <taxon>Alosa</taxon>
    </lineage>
</organism>